<keyword evidence="3" id="KW-1185">Reference proteome</keyword>
<dbReference type="InterPro" id="IPR017946">
    <property type="entry name" value="PLC-like_Pdiesterase_TIM-brl"/>
</dbReference>
<dbReference type="EMBL" id="JAJKFW010000012">
    <property type="protein sequence ID" value="MCC9641911.1"/>
    <property type="molecule type" value="Genomic_DNA"/>
</dbReference>
<protein>
    <recommendedName>
        <fullName evidence="1">Altered inheritance of mitochondria protein 6</fullName>
    </recommendedName>
</protein>
<dbReference type="SUPFAM" id="SSF51695">
    <property type="entry name" value="PLC-like phosphodiesterases"/>
    <property type="match status" value="1"/>
</dbReference>
<dbReference type="Pfam" id="PF13653">
    <property type="entry name" value="GDPD_2"/>
    <property type="match status" value="1"/>
</dbReference>
<accession>A0ABS8NED8</accession>
<organism evidence="2 3">
    <name type="scientific">Rhodopirellula halodulae</name>
    <dbReference type="NCBI Taxonomy" id="2894198"/>
    <lineage>
        <taxon>Bacteria</taxon>
        <taxon>Pseudomonadati</taxon>
        <taxon>Planctomycetota</taxon>
        <taxon>Planctomycetia</taxon>
        <taxon>Pirellulales</taxon>
        <taxon>Pirellulaceae</taxon>
        <taxon>Rhodopirellula</taxon>
    </lineage>
</organism>
<dbReference type="Gene3D" id="3.20.20.190">
    <property type="entry name" value="Phosphatidylinositol (PI) phosphodiesterase"/>
    <property type="match status" value="1"/>
</dbReference>
<dbReference type="InterPro" id="IPR039559">
    <property type="entry name" value="AIM6_PI-PLC-like_dom"/>
</dbReference>
<dbReference type="CDD" id="cd08577">
    <property type="entry name" value="PI-PLCc_GDPD_SF_unchar3"/>
    <property type="match status" value="1"/>
</dbReference>
<gene>
    <name evidence="2" type="ORF">LOC71_06460</name>
</gene>
<dbReference type="Proteomes" id="UP001430306">
    <property type="component" value="Unassembled WGS sequence"/>
</dbReference>
<evidence type="ECO:0000313" key="2">
    <source>
        <dbReference type="EMBL" id="MCC9641911.1"/>
    </source>
</evidence>
<dbReference type="PANTHER" id="PTHR31571">
    <property type="entry name" value="ALTERED INHERITANCE OF MITOCHONDRIA PROTEIN 6"/>
    <property type="match status" value="1"/>
</dbReference>
<reference evidence="2" key="1">
    <citation type="submission" date="2021-11" db="EMBL/GenBank/DDBJ databases">
        <title>Genome sequence.</title>
        <authorList>
            <person name="Sun Q."/>
        </authorList>
    </citation>
    <scope>NUCLEOTIDE SEQUENCE</scope>
    <source>
        <strain evidence="2">JC740</strain>
    </source>
</reference>
<comment type="caution">
    <text evidence="2">The sequence shown here is derived from an EMBL/GenBank/DDBJ whole genome shotgun (WGS) entry which is preliminary data.</text>
</comment>
<evidence type="ECO:0000256" key="1">
    <source>
        <dbReference type="ARBA" id="ARBA00014286"/>
    </source>
</evidence>
<proteinExistence type="predicted"/>
<evidence type="ECO:0000313" key="3">
    <source>
        <dbReference type="Proteomes" id="UP001430306"/>
    </source>
</evidence>
<dbReference type="PANTHER" id="PTHR31571:SF1">
    <property type="entry name" value="ALTERED INHERITANCE OF MITOCHONDRIA PROTEIN 6"/>
    <property type="match status" value="1"/>
</dbReference>
<dbReference type="RefSeq" id="WP_230272400.1">
    <property type="nucleotide sequence ID" value="NZ_JAJKFW010000012.1"/>
</dbReference>
<name>A0ABS8NED8_9BACT</name>
<sequence length="258" mass="29475">MFLPSQRTVGQESMGQESIVHPKAHAHNDYEHDRPLLDAIDNGFRSVEADVFLVNGELLVAHDPVDLSPERTLQRLYLDPLREFFARQTSAAASNQPAFTLLIDLKSDGATTYLALNQLLSEYDDLFTHVDSQGFHQRNVQAIISGNRPMELVRSHLPRFAGVDGRLSDLESNATSDFMPLISDHWGRNFQWRGEGELPEDDREKLRRILRTAHANQQRVRFWATPDHPHAWKVLDEAGVDLINTDDLEGLHRYFESK</sequence>
<dbReference type="InterPro" id="IPR051236">
    <property type="entry name" value="HAT_RTT109-like"/>
</dbReference>